<dbReference type="PANTHER" id="PTHR10877">
    <property type="entry name" value="POLYCYSTIN FAMILY MEMBER"/>
    <property type="match status" value="1"/>
</dbReference>
<protein>
    <recommendedName>
        <fullName evidence="6">Polycystin cation channel PKD1/PKD2 domain-containing protein</fullName>
    </recommendedName>
</protein>
<dbReference type="InterPro" id="IPR013122">
    <property type="entry name" value="PKD1_2_channel"/>
</dbReference>
<comment type="caution">
    <text evidence="7">The sequence shown here is derived from an EMBL/GenBank/DDBJ whole genome shotgun (WGS) entry which is preliminary data.</text>
</comment>
<gene>
    <name evidence="7" type="ORF">PHYBOEH_009450</name>
</gene>
<reference evidence="7" key="1">
    <citation type="submission" date="2021-02" db="EMBL/GenBank/DDBJ databases">
        <authorList>
            <person name="Palmer J.M."/>
        </authorList>
    </citation>
    <scope>NUCLEOTIDE SEQUENCE</scope>
    <source>
        <strain evidence="7">SCRP23</strain>
    </source>
</reference>
<evidence type="ECO:0000256" key="1">
    <source>
        <dbReference type="ARBA" id="ARBA00004141"/>
    </source>
</evidence>
<evidence type="ECO:0000256" key="5">
    <source>
        <dbReference type="SAM" id="Phobius"/>
    </source>
</evidence>
<feature type="transmembrane region" description="Helical" evidence="5">
    <location>
        <begin position="7"/>
        <end position="28"/>
    </location>
</feature>
<keyword evidence="8" id="KW-1185">Reference proteome</keyword>
<feature type="transmembrane region" description="Helical" evidence="5">
    <location>
        <begin position="71"/>
        <end position="93"/>
    </location>
</feature>
<dbReference type="OrthoDB" id="129432at2759"/>
<feature type="transmembrane region" description="Helical" evidence="5">
    <location>
        <begin position="114"/>
        <end position="138"/>
    </location>
</feature>
<dbReference type="PANTHER" id="PTHR10877:SF183">
    <property type="entry name" value="AT14535P-RELATED"/>
    <property type="match status" value="1"/>
</dbReference>
<evidence type="ECO:0000256" key="2">
    <source>
        <dbReference type="ARBA" id="ARBA00022692"/>
    </source>
</evidence>
<feature type="transmembrane region" description="Helical" evidence="5">
    <location>
        <begin position="144"/>
        <end position="162"/>
    </location>
</feature>
<feature type="transmembrane region" description="Helical" evidence="5">
    <location>
        <begin position="174"/>
        <end position="197"/>
    </location>
</feature>
<sequence>MRRLLRTLWKICAIGGSVPVFAAVWAVIEYQLNSDMFRSNLLKLADKSLEDDATVLNALVPVVDLLNSMTAWTYALALAGAILSIQLGLYTLFQLDFHPRLSIFTRTMSSALRQFVAFFVVWIIAFMIFVCVGSILFGSDVEEFSTRLLTAQACINMLFGTFDYSSIKKLQFAFIFYWCFMIVVNLVLINMTLAIVLDAYGVVREESYKGKTSLMLNGRIKGFCLDKFYSKDPARCAAASAEPVIANRLVSQVFKRISADIRKLPSEFVVLRNKVNPALLLHVLEAKLELDHQTDEQRLSSPTKLTAGLVKEMFPKANLSDEQLRNTFKYLHDGVAINKCAIKQAQRKDPDRERHMITSIQSCSADTTGSDIFSDRRSPRLAMLEQKMEHLLRDVLAVQATIRDVGLREVQ</sequence>
<dbReference type="AlphaFoldDB" id="A0A8T1XEV8"/>
<proteinExistence type="predicted"/>
<dbReference type="Proteomes" id="UP000693981">
    <property type="component" value="Unassembled WGS sequence"/>
</dbReference>
<comment type="subcellular location">
    <subcellularLocation>
        <location evidence="1">Membrane</location>
        <topology evidence="1">Multi-pass membrane protein</topology>
    </subcellularLocation>
</comment>
<dbReference type="InterPro" id="IPR051223">
    <property type="entry name" value="Polycystin"/>
</dbReference>
<evidence type="ECO:0000313" key="7">
    <source>
        <dbReference type="EMBL" id="KAG7401870.1"/>
    </source>
</evidence>
<evidence type="ECO:0000256" key="4">
    <source>
        <dbReference type="ARBA" id="ARBA00023136"/>
    </source>
</evidence>
<accession>A0A8T1XEV8</accession>
<keyword evidence="4 5" id="KW-0472">Membrane</keyword>
<keyword evidence="2 5" id="KW-0812">Transmembrane</keyword>
<dbReference type="Pfam" id="PF08016">
    <property type="entry name" value="PKD_channel"/>
    <property type="match status" value="1"/>
</dbReference>
<name>A0A8T1XEV8_9STRA</name>
<evidence type="ECO:0000313" key="8">
    <source>
        <dbReference type="Proteomes" id="UP000693981"/>
    </source>
</evidence>
<dbReference type="GO" id="GO:0016020">
    <property type="term" value="C:membrane"/>
    <property type="evidence" value="ECO:0007669"/>
    <property type="project" value="UniProtKB-SubCell"/>
</dbReference>
<organism evidence="7 8">
    <name type="scientific">Phytophthora boehmeriae</name>
    <dbReference type="NCBI Taxonomy" id="109152"/>
    <lineage>
        <taxon>Eukaryota</taxon>
        <taxon>Sar</taxon>
        <taxon>Stramenopiles</taxon>
        <taxon>Oomycota</taxon>
        <taxon>Peronosporomycetes</taxon>
        <taxon>Peronosporales</taxon>
        <taxon>Peronosporaceae</taxon>
        <taxon>Phytophthora</taxon>
    </lineage>
</organism>
<evidence type="ECO:0000259" key="6">
    <source>
        <dbReference type="Pfam" id="PF08016"/>
    </source>
</evidence>
<evidence type="ECO:0000256" key="3">
    <source>
        <dbReference type="ARBA" id="ARBA00022989"/>
    </source>
</evidence>
<dbReference type="EMBL" id="JAGDFL010000006">
    <property type="protein sequence ID" value="KAG7401870.1"/>
    <property type="molecule type" value="Genomic_DNA"/>
</dbReference>
<feature type="domain" description="Polycystin cation channel PKD1/PKD2" evidence="6">
    <location>
        <begin position="72"/>
        <end position="202"/>
    </location>
</feature>
<keyword evidence="3 5" id="KW-1133">Transmembrane helix</keyword>